<evidence type="ECO:0000313" key="2">
    <source>
        <dbReference type="Proteomes" id="UP000050795"/>
    </source>
</evidence>
<name>A0AA85JL55_TRIRE</name>
<protein>
    <submittedName>
        <fullName evidence="3">Uncharacterized protein</fullName>
    </submittedName>
</protein>
<evidence type="ECO:0000256" key="1">
    <source>
        <dbReference type="SAM" id="SignalP"/>
    </source>
</evidence>
<evidence type="ECO:0000313" key="3">
    <source>
        <dbReference type="WBParaSite" id="TREG1_39360.1"/>
    </source>
</evidence>
<dbReference type="WBParaSite" id="TREG1_39360.1">
    <property type="protein sequence ID" value="TREG1_39360.1"/>
    <property type="gene ID" value="TREG1_39360"/>
</dbReference>
<reference evidence="2" key="1">
    <citation type="submission" date="2022-06" db="EMBL/GenBank/DDBJ databases">
        <authorList>
            <person name="Berger JAMES D."/>
            <person name="Berger JAMES D."/>
        </authorList>
    </citation>
    <scope>NUCLEOTIDE SEQUENCE [LARGE SCALE GENOMIC DNA]</scope>
</reference>
<reference evidence="3" key="2">
    <citation type="submission" date="2023-11" db="UniProtKB">
        <authorList>
            <consortium name="WormBaseParasite"/>
        </authorList>
    </citation>
    <scope>IDENTIFICATION</scope>
</reference>
<keyword evidence="2" id="KW-1185">Reference proteome</keyword>
<dbReference type="Proteomes" id="UP000050795">
    <property type="component" value="Unassembled WGS sequence"/>
</dbReference>
<sequence length="140" mass="16123">MNASAKTVFICFSVTILLCHFNKCKSTETRLDCKANKQFLRCVYETKTDILKPTPNPQFNLSSMKYAVNMTTSNFSKACLQNKVCTVKILLCYIGDQLQAEWRHCYNQEEMQVLQAAYGYLDSVRQIPMEFDLEEFSSLA</sequence>
<feature type="chain" id="PRO_5041647527" evidence="1">
    <location>
        <begin position="27"/>
        <end position="140"/>
    </location>
</feature>
<proteinExistence type="predicted"/>
<organism evidence="2 3">
    <name type="scientific">Trichobilharzia regenti</name>
    <name type="common">Nasal bird schistosome</name>
    <dbReference type="NCBI Taxonomy" id="157069"/>
    <lineage>
        <taxon>Eukaryota</taxon>
        <taxon>Metazoa</taxon>
        <taxon>Spiralia</taxon>
        <taxon>Lophotrochozoa</taxon>
        <taxon>Platyhelminthes</taxon>
        <taxon>Trematoda</taxon>
        <taxon>Digenea</taxon>
        <taxon>Strigeidida</taxon>
        <taxon>Schistosomatoidea</taxon>
        <taxon>Schistosomatidae</taxon>
        <taxon>Trichobilharzia</taxon>
    </lineage>
</organism>
<feature type="signal peptide" evidence="1">
    <location>
        <begin position="1"/>
        <end position="26"/>
    </location>
</feature>
<accession>A0AA85JL55</accession>
<dbReference type="AlphaFoldDB" id="A0AA85JL55"/>
<keyword evidence="1" id="KW-0732">Signal</keyword>